<keyword evidence="2" id="KW-1185">Reference proteome</keyword>
<evidence type="ECO:0000313" key="1">
    <source>
        <dbReference type="EMBL" id="EFJ10735.1"/>
    </source>
</evidence>
<dbReference type="KEGG" id="smo:SELMODRAFT_447274"/>
<dbReference type="InParanoid" id="D8SY57"/>
<organism evidence="2">
    <name type="scientific">Selaginella moellendorffii</name>
    <name type="common">Spikemoss</name>
    <dbReference type="NCBI Taxonomy" id="88036"/>
    <lineage>
        <taxon>Eukaryota</taxon>
        <taxon>Viridiplantae</taxon>
        <taxon>Streptophyta</taxon>
        <taxon>Embryophyta</taxon>
        <taxon>Tracheophyta</taxon>
        <taxon>Lycopodiopsida</taxon>
        <taxon>Selaginellales</taxon>
        <taxon>Selaginellaceae</taxon>
        <taxon>Selaginella</taxon>
    </lineage>
</organism>
<evidence type="ECO:0000313" key="2">
    <source>
        <dbReference type="Proteomes" id="UP000001514"/>
    </source>
</evidence>
<proteinExistence type="predicted"/>
<dbReference type="AlphaFoldDB" id="D8SY57"/>
<sequence length="523" mass="58732">MDFEDRCNVRSDDSGMEQEAFTMARSITVTLSPVRFRASFSSPFRRLGAVEAAAAAIHLDEEPAIDGPGRLPRDVILVGCLTVNVVRLRTSGHLGLHPKFVASLGVDSSCRVDDSRWGFFVFAVCPQTCFSWWSGADPQESARELRNQGQFLSLYIELGRGKSKLLSFLDLPMNFQRAPKLSNFPSKLSNLILLKVENICFRLFSRGQALLKLLHTQRKAFDEALRVLKTFKTNKSQTVNSFNLLLIIEAMIGKYVLVFSSVSISAAKDIVSLLKSPSPLCFTGASFLLEKIRISSSLLISASVRLVTVAQSRTHRLCRSFCNWKTFSSSSFQRTSVGKREAIKVPGALNRNENAKLTVGFDEAIQALCSDYSSWNEAFNSQAIFFHGKKSDHSCKWRCFAERARTRFQLKDSVYESAFFYWPLLGTLQEKRIRISISGGLFRQCVEAKPAYSQIICDSDATLSAFTAPPQNISISPRDYIHRKELTPPKSKAQWYYCHFIFSTIESEAIHATSISIFQESIT</sequence>
<gene>
    <name evidence="1" type="ORF">SELMODRAFT_447274</name>
</gene>
<dbReference type="Gramene" id="EFJ10735">
    <property type="protein sequence ID" value="EFJ10735"/>
    <property type="gene ID" value="SELMODRAFT_447274"/>
</dbReference>
<reference evidence="1 2" key="1">
    <citation type="journal article" date="2011" name="Science">
        <title>The Selaginella genome identifies genetic changes associated with the evolution of vascular plants.</title>
        <authorList>
            <person name="Banks J.A."/>
            <person name="Nishiyama T."/>
            <person name="Hasebe M."/>
            <person name="Bowman J.L."/>
            <person name="Gribskov M."/>
            <person name="dePamphilis C."/>
            <person name="Albert V.A."/>
            <person name="Aono N."/>
            <person name="Aoyama T."/>
            <person name="Ambrose B.A."/>
            <person name="Ashton N.W."/>
            <person name="Axtell M.J."/>
            <person name="Barker E."/>
            <person name="Barker M.S."/>
            <person name="Bennetzen J.L."/>
            <person name="Bonawitz N.D."/>
            <person name="Chapple C."/>
            <person name="Cheng C."/>
            <person name="Correa L.G."/>
            <person name="Dacre M."/>
            <person name="DeBarry J."/>
            <person name="Dreyer I."/>
            <person name="Elias M."/>
            <person name="Engstrom E.M."/>
            <person name="Estelle M."/>
            <person name="Feng L."/>
            <person name="Finet C."/>
            <person name="Floyd S.K."/>
            <person name="Frommer W.B."/>
            <person name="Fujita T."/>
            <person name="Gramzow L."/>
            <person name="Gutensohn M."/>
            <person name="Harholt J."/>
            <person name="Hattori M."/>
            <person name="Heyl A."/>
            <person name="Hirai T."/>
            <person name="Hiwatashi Y."/>
            <person name="Ishikawa M."/>
            <person name="Iwata M."/>
            <person name="Karol K.G."/>
            <person name="Koehler B."/>
            <person name="Kolukisaoglu U."/>
            <person name="Kubo M."/>
            <person name="Kurata T."/>
            <person name="Lalonde S."/>
            <person name="Li K."/>
            <person name="Li Y."/>
            <person name="Litt A."/>
            <person name="Lyons E."/>
            <person name="Manning G."/>
            <person name="Maruyama T."/>
            <person name="Michael T.P."/>
            <person name="Mikami K."/>
            <person name="Miyazaki S."/>
            <person name="Morinaga S."/>
            <person name="Murata T."/>
            <person name="Mueller-Roeber B."/>
            <person name="Nelson D.R."/>
            <person name="Obara M."/>
            <person name="Oguri Y."/>
            <person name="Olmstead R.G."/>
            <person name="Onodera N."/>
            <person name="Petersen B.L."/>
            <person name="Pils B."/>
            <person name="Prigge M."/>
            <person name="Rensing S.A."/>
            <person name="Riano-Pachon D.M."/>
            <person name="Roberts A.W."/>
            <person name="Sato Y."/>
            <person name="Scheller H.V."/>
            <person name="Schulz B."/>
            <person name="Schulz C."/>
            <person name="Shakirov E.V."/>
            <person name="Shibagaki N."/>
            <person name="Shinohara N."/>
            <person name="Shippen D.E."/>
            <person name="Soerensen I."/>
            <person name="Sotooka R."/>
            <person name="Sugimoto N."/>
            <person name="Sugita M."/>
            <person name="Sumikawa N."/>
            <person name="Tanurdzic M."/>
            <person name="Theissen G."/>
            <person name="Ulvskov P."/>
            <person name="Wakazuki S."/>
            <person name="Weng J.K."/>
            <person name="Willats W.W."/>
            <person name="Wipf D."/>
            <person name="Wolf P.G."/>
            <person name="Yang L."/>
            <person name="Zimmer A.D."/>
            <person name="Zhu Q."/>
            <person name="Mitros T."/>
            <person name="Hellsten U."/>
            <person name="Loque D."/>
            <person name="Otillar R."/>
            <person name="Salamov A."/>
            <person name="Schmutz J."/>
            <person name="Shapiro H."/>
            <person name="Lindquist E."/>
            <person name="Lucas S."/>
            <person name="Rokhsar D."/>
            <person name="Grigoriev I.V."/>
        </authorList>
    </citation>
    <scope>NUCLEOTIDE SEQUENCE [LARGE SCALE GENOMIC DNA]</scope>
</reference>
<name>D8SY57_SELML</name>
<dbReference type="Proteomes" id="UP000001514">
    <property type="component" value="Unassembled WGS sequence"/>
</dbReference>
<dbReference type="HOGENOM" id="CLU_521174_0_0_1"/>
<accession>D8SY57</accession>
<dbReference type="EMBL" id="GL377652">
    <property type="protein sequence ID" value="EFJ10735.1"/>
    <property type="molecule type" value="Genomic_DNA"/>
</dbReference>
<protein>
    <submittedName>
        <fullName evidence="1">Uncharacterized protein</fullName>
    </submittedName>
</protein>